<keyword evidence="2" id="KW-1185">Reference proteome</keyword>
<proteinExistence type="predicted"/>
<comment type="caution">
    <text evidence="1">The sequence shown here is derived from an EMBL/GenBank/DDBJ whole genome shotgun (WGS) entry which is preliminary data.</text>
</comment>
<dbReference type="Proteomes" id="UP000050509">
    <property type="component" value="Unassembled WGS sequence"/>
</dbReference>
<gene>
    <name evidence="1" type="ORF">SE17_19190</name>
</gene>
<name>A0A0P9HBK2_9CHLR</name>
<accession>A0A0P9HBK2</accession>
<protein>
    <submittedName>
        <fullName evidence="1">Uncharacterized protein</fullName>
    </submittedName>
</protein>
<organism evidence="1 2">
    <name type="scientific">Kouleothrix aurantiaca</name>
    <dbReference type="NCBI Taxonomy" id="186479"/>
    <lineage>
        <taxon>Bacteria</taxon>
        <taxon>Bacillati</taxon>
        <taxon>Chloroflexota</taxon>
        <taxon>Chloroflexia</taxon>
        <taxon>Chloroflexales</taxon>
        <taxon>Roseiflexineae</taxon>
        <taxon>Roseiflexaceae</taxon>
        <taxon>Kouleothrix</taxon>
    </lineage>
</organism>
<sequence>MPTNPLIRPPADKQPEPEKVYAAEITMTVYVIAKNKEHAQKIIEGGVSLAINVVPRTTKIEVKD</sequence>
<evidence type="ECO:0000313" key="1">
    <source>
        <dbReference type="EMBL" id="KPV51798.1"/>
    </source>
</evidence>
<reference evidence="1 2" key="1">
    <citation type="submission" date="2015-09" db="EMBL/GenBank/DDBJ databases">
        <title>Draft genome sequence of Kouleothrix aurantiaca JCM 19913.</title>
        <authorList>
            <person name="Hemp J."/>
        </authorList>
    </citation>
    <scope>NUCLEOTIDE SEQUENCE [LARGE SCALE GENOMIC DNA]</scope>
    <source>
        <strain evidence="1 2">COM-B</strain>
    </source>
</reference>
<evidence type="ECO:0000313" key="2">
    <source>
        <dbReference type="Proteomes" id="UP000050509"/>
    </source>
</evidence>
<dbReference type="AlphaFoldDB" id="A0A0P9HBK2"/>
<dbReference type="EMBL" id="LJCR01000772">
    <property type="protein sequence ID" value="KPV51798.1"/>
    <property type="molecule type" value="Genomic_DNA"/>
</dbReference>